<evidence type="ECO:0000256" key="10">
    <source>
        <dbReference type="ARBA" id="ARBA00023136"/>
    </source>
</evidence>
<dbReference type="EMBL" id="CP093343">
    <property type="protein sequence ID" value="WOG84973.1"/>
    <property type="molecule type" value="Genomic_DNA"/>
</dbReference>
<keyword evidence="10" id="KW-0472">Membrane</keyword>
<keyword evidence="9" id="KW-0503">Monooxygenase</keyword>
<dbReference type="InterPro" id="IPR036396">
    <property type="entry name" value="Cyt_P450_sf"/>
</dbReference>
<gene>
    <name evidence="11" type="ORF">DCAR_0104159</name>
</gene>
<keyword evidence="7" id="KW-0560">Oxidoreductase</keyword>
<keyword evidence="8" id="KW-0408">Iron</keyword>
<dbReference type="PANTHER" id="PTHR24282">
    <property type="entry name" value="CYTOCHROME P450 FAMILY MEMBER"/>
    <property type="match status" value="1"/>
</dbReference>
<evidence type="ECO:0000256" key="9">
    <source>
        <dbReference type="ARBA" id="ARBA00023033"/>
    </source>
</evidence>
<protein>
    <recommendedName>
        <fullName evidence="13">Cytochrome P450</fullName>
    </recommendedName>
</protein>
<evidence type="ECO:0000256" key="4">
    <source>
        <dbReference type="ARBA" id="ARBA00022692"/>
    </source>
</evidence>
<evidence type="ECO:0000256" key="6">
    <source>
        <dbReference type="ARBA" id="ARBA00022989"/>
    </source>
</evidence>
<dbReference type="AlphaFoldDB" id="A0AAF1AJK2"/>
<proteinExistence type="inferred from homology"/>
<dbReference type="Pfam" id="PF00067">
    <property type="entry name" value="p450"/>
    <property type="match status" value="1"/>
</dbReference>
<evidence type="ECO:0000256" key="7">
    <source>
        <dbReference type="ARBA" id="ARBA00023002"/>
    </source>
</evidence>
<dbReference type="Proteomes" id="UP000077755">
    <property type="component" value="Chromosome 1"/>
</dbReference>
<organism evidence="11 12">
    <name type="scientific">Daucus carota subsp. sativus</name>
    <name type="common">Carrot</name>
    <dbReference type="NCBI Taxonomy" id="79200"/>
    <lineage>
        <taxon>Eukaryota</taxon>
        <taxon>Viridiplantae</taxon>
        <taxon>Streptophyta</taxon>
        <taxon>Embryophyta</taxon>
        <taxon>Tracheophyta</taxon>
        <taxon>Spermatophyta</taxon>
        <taxon>Magnoliopsida</taxon>
        <taxon>eudicotyledons</taxon>
        <taxon>Gunneridae</taxon>
        <taxon>Pentapetalae</taxon>
        <taxon>asterids</taxon>
        <taxon>campanulids</taxon>
        <taxon>Apiales</taxon>
        <taxon>Apiaceae</taxon>
        <taxon>Apioideae</taxon>
        <taxon>Scandiceae</taxon>
        <taxon>Daucinae</taxon>
        <taxon>Daucus</taxon>
        <taxon>Daucus sect. Daucus</taxon>
    </lineage>
</organism>
<dbReference type="GO" id="GO:0004497">
    <property type="term" value="F:monooxygenase activity"/>
    <property type="evidence" value="ECO:0007669"/>
    <property type="project" value="UniProtKB-KW"/>
</dbReference>
<reference evidence="11" key="2">
    <citation type="submission" date="2022-03" db="EMBL/GenBank/DDBJ databases">
        <title>Draft title - Genomic analysis of global carrot germplasm unveils the trajectory of domestication and the origin of high carotenoid orange carrot.</title>
        <authorList>
            <person name="Iorizzo M."/>
            <person name="Ellison S."/>
            <person name="Senalik D."/>
            <person name="Macko-Podgorni A."/>
            <person name="Grzebelus D."/>
            <person name="Bostan H."/>
            <person name="Rolling W."/>
            <person name="Curaba J."/>
            <person name="Simon P."/>
        </authorList>
    </citation>
    <scope>NUCLEOTIDE SEQUENCE</scope>
    <source>
        <tissue evidence="11">Leaf</tissue>
    </source>
</reference>
<keyword evidence="12" id="KW-1185">Reference proteome</keyword>
<evidence type="ECO:0008006" key="13">
    <source>
        <dbReference type="Google" id="ProtNLM"/>
    </source>
</evidence>
<evidence type="ECO:0000256" key="3">
    <source>
        <dbReference type="ARBA" id="ARBA00022617"/>
    </source>
</evidence>
<keyword evidence="3" id="KW-0349">Heme</keyword>
<dbReference type="GO" id="GO:0005506">
    <property type="term" value="F:iron ion binding"/>
    <property type="evidence" value="ECO:0007669"/>
    <property type="project" value="InterPro"/>
</dbReference>
<comment type="subcellular location">
    <subcellularLocation>
        <location evidence="1">Membrane</location>
    </subcellularLocation>
</comment>
<evidence type="ECO:0000256" key="8">
    <source>
        <dbReference type="ARBA" id="ARBA00023004"/>
    </source>
</evidence>
<dbReference type="GO" id="GO:0020037">
    <property type="term" value="F:heme binding"/>
    <property type="evidence" value="ECO:0007669"/>
    <property type="project" value="InterPro"/>
</dbReference>
<keyword evidence="4" id="KW-0812">Transmembrane</keyword>
<keyword evidence="5" id="KW-0479">Metal-binding</keyword>
<evidence type="ECO:0000313" key="11">
    <source>
        <dbReference type="EMBL" id="WOG84973.1"/>
    </source>
</evidence>
<dbReference type="Gene3D" id="1.10.630.10">
    <property type="entry name" value="Cytochrome P450"/>
    <property type="match status" value="1"/>
</dbReference>
<evidence type="ECO:0000313" key="12">
    <source>
        <dbReference type="Proteomes" id="UP000077755"/>
    </source>
</evidence>
<dbReference type="InterPro" id="IPR050665">
    <property type="entry name" value="Cytochrome_P450_Monooxygen"/>
</dbReference>
<accession>A0AAF1AJK2</accession>
<evidence type="ECO:0000256" key="5">
    <source>
        <dbReference type="ARBA" id="ARBA00022723"/>
    </source>
</evidence>
<dbReference type="GO" id="GO:0016705">
    <property type="term" value="F:oxidoreductase activity, acting on paired donors, with incorporation or reduction of molecular oxygen"/>
    <property type="evidence" value="ECO:0007669"/>
    <property type="project" value="InterPro"/>
</dbReference>
<reference evidence="11" key="1">
    <citation type="journal article" date="2016" name="Nat. Genet.">
        <title>A high-quality carrot genome assembly provides new insights into carotenoid accumulation and asterid genome evolution.</title>
        <authorList>
            <person name="Iorizzo M."/>
            <person name="Ellison S."/>
            <person name="Senalik D."/>
            <person name="Zeng P."/>
            <person name="Satapoomin P."/>
            <person name="Huang J."/>
            <person name="Bowman M."/>
            <person name="Iovene M."/>
            <person name="Sanseverino W."/>
            <person name="Cavagnaro P."/>
            <person name="Yildiz M."/>
            <person name="Macko-Podgorni A."/>
            <person name="Moranska E."/>
            <person name="Grzebelus E."/>
            <person name="Grzebelus D."/>
            <person name="Ashrafi H."/>
            <person name="Zheng Z."/>
            <person name="Cheng S."/>
            <person name="Spooner D."/>
            <person name="Van Deynze A."/>
            <person name="Simon P."/>
        </authorList>
    </citation>
    <scope>NUCLEOTIDE SEQUENCE</scope>
    <source>
        <tissue evidence="11">Leaf</tissue>
    </source>
</reference>
<evidence type="ECO:0000256" key="1">
    <source>
        <dbReference type="ARBA" id="ARBA00004370"/>
    </source>
</evidence>
<dbReference type="SUPFAM" id="SSF48264">
    <property type="entry name" value="Cytochrome P450"/>
    <property type="match status" value="1"/>
</dbReference>
<evidence type="ECO:0000256" key="2">
    <source>
        <dbReference type="ARBA" id="ARBA00010617"/>
    </source>
</evidence>
<name>A0AAF1AJK2_DAUCS</name>
<dbReference type="InterPro" id="IPR001128">
    <property type="entry name" value="Cyt_P450"/>
</dbReference>
<comment type="similarity">
    <text evidence="2">Belongs to the cytochrome P450 family.</text>
</comment>
<dbReference type="PANTHER" id="PTHR24282:SF28">
    <property type="entry name" value="CYTOCHROME P450"/>
    <property type="match status" value="1"/>
</dbReference>
<dbReference type="GO" id="GO:0016020">
    <property type="term" value="C:membrane"/>
    <property type="evidence" value="ECO:0007669"/>
    <property type="project" value="UniProtKB-SubCell"/>
</dbReference>
<sequence>MDEAVWENFLFCTGKDTIVYIGDGELVREMSLCKSLNLGKPSYMHKERGPLLGRGLLTTSKEVWVHQRKTIAPTLYVDKNMFSIVLESGNTLVKSWEHLVDTEDGIADMRVDDYVKTFTSSIISNVMFGKYEAAEKLLFSRCRDLMEVSGSPTVLDGYPFNRFYPTKIHRQQWKLEKEIYWII</sequence>
<keyword evidence="6" id="KW-1133">Transmembrane helix</keyword>